<sequence length="126" mass="14542">MWLGVCRDGLAVDRQRASVGGVHHETEEPHIMLTNADYVRWKTHIGKFIFDETYYLFVGIFVGVTVLAPFEDITNVFFYLCTAQFGVSLFHRVSSKVRETSRERAPENQETEYYSTKKTFCQVYGG</sequence>
<protein>
    <submittedName>
        <fullName evidence="2">Uncharacterized protein</fullName>
    </submittedName>
</protein>
<reference evidence="2 3" key="1">
    <citation type="journal article" date="2016" name="Nat. Commun.">
        <title>Thousands of microbial genomes shed light on interconnected biogeochemical processes in an aquifer system.</title>
        <authorList>
            <person name="Anantharaman K."/>
            <person name="Brown C.T."/>
            <person name="Hug L.A."/>
            <person name="Sharon I."/>
            <person name="Castelle C.J."/>
            <person name="Probst A.J."/>
            <person name="Thomas B.C."/>
            <person name="Singh A."/>
            <person name="Wilkins M.J."/>
            <person name="Karaoz U."/>
            <person name="Brodie E.L."/>
            <person name="Williams K.H."/>
            <person name="Hubbard S.S."/>
            <person name="Banfield J.F."/>
        </authorList>
    </citation>
    <scope>NUCLEOTIDE SEQUENCE [LARGE SCALE GENOMIC DNA]</scope>
</reference>
<feature type="transmembrane region" description="Helical" evidence="1">
    <location>
        <begin position="53"/>
        <end position="70"/>
    </location>
</feature>
<proteinExistence type="predicted"/>
<keyword evidence="1" id="KW-0812">Transmembrane</keyword>
<organism evidence="2 3">
    <name type="scientific">Candidatus Magasanikbacteria bacterium RIFOXYC12_FULL_33_11</name>
    <dbReference type="NCBI Taxonomy" id="1798701"/>
    <lineage>
        <taxon>Bacteria</taxon>
        <taxon>Candidatus Magasanikiibacteriota</taxon>
    </lineage>
</organism>
<accession>A0A1F6NLY9</accession>
<evidence type="ECO:0000313" key="3">
    <source>
        <dbReference type="Proteomes" id="UP000178349"/>
    </source>
</evidence>
<dbReference type="EMBL" id="MFQW01000061">
    <property type="protein sequence ID" value="OGH84875.1"/>
    <property type="molecule type" value="Genomic_DNA"/>
</dbReference>
<evidence type="ECO:0000313" key="2">
    <source>
        <dbReference type="EMBL" id="OGH84875.1"/>
    </source>
</evidence>
<evidence type="ECO:0000256" key="1">
    <source>
        <dbReference type="SAM" id="Phobius"/>
    </source>
</evidence>
<gene>
    <name evidence="2" type="ORF">A2493_01305</name>
</gene>
<dbReference type="Proteomes" id="UP000178349">
    <property type="component" value="Unassembled WGS sequence"/>
</dbReference>
<keyword evidence="1" id="KW-0472">Membrane</keyword>
<comment type="caution">
    <text evidence="2">The sequence shown here is derived from an EMBL/GenBank/DDBJ whole genome shotgun (WGS) entry which is preliminary data.</text>
</comment>
<dbReference type="AlphaFoldDB" id="A0A1F6NLY9"/>
<keyword evidence="1" id="KW-1133">Transmembrane helix</keyword>
<name>A0A1F6NLY9_9BACT</name>